<protein>
    <recommendedName>
        <fullName evidence="2">Tc1-like transposase DDE domain-containing protein</fullName>
    </recommendedName>
</protein>
<dbReference type="Proteomes" id="UP000002212">
    <property type="component" value="Plasmid pROB01"/>
</dbReference>
<dbReference type="InterPro" id="IPR038717">
    <property type="entry name" value="Tc1-like_DDE_dom"/>
</dbReference>
<feature type="compositionally biased region" description="Basic residues" evidence="1">
    <location>
        <begin position="163"/>
        <end position="174"/>
    </location>
</feature>
<sequence length="212" mass="24092">MEDILSVYARPHDPSRPVVCMDENPYQLLAHAHDPIPAGPGRDLKEDSEYVRHGTCSIFCWVEPLAGWRRVDSQPRRTKVDWAGQVKDLLCVDYPDAETVLLVMDNLRHPRHRIALRGLRAGRGVRARAAAQDPPHPQTRLVAQHRRDRALRADPPVPGPAHRGPRNPQRRTRRLATTDQRRSTPGPVALHHRRRPHQTPPPISQHLAATVY</sequence>
<dbReference type="EMBL" id="AP011116">
    <property type="protein sequence ID" value="BAH55647.1"/>
    <property type="molecule type" value="Genomic_DNA"/>
</dbReference>
<feature type="domain" description="Tc1-like transposase DDE" evidence="2">
    <location>
        <begin position="17"/>
        <end position="108"/>
    </location>
</feature>
<dbReference type="HOGENOM" id="CLU_1298952_0_0_11"/>
<dbReference type="AlphaFoldDB" id="C1BCQ3"/>
<evidence type="ECO:0000313" key="3">
    <source>
        <dbReference type="EMBL" id="BAH55647.1"/>
    </source>
</evidence>
<dbReference type="PATRIC" id="fig|632772.20.peg.7865"/>
<feature type="region of interest" description="Disordered" evidence="1">
    <location>
        <begin position="125"/>
        <end position="212"/>
    </location>
</feature>
<reference evidence="3 4" key="1">
    <citation type="submission" date="2009-03" db="EMBL/GenBank/DDBJ databases">
        <title>Comparison of the complete genome sequences of Rhodococcus erythropolis PR4 and Rhodococcus opacus B4.</title>
        <authorList>
            <person name="Takarada H."/>
            <person name="Sekine M."/>
            <person name="Hosoyama A."/>
            <person name="Yamada R."/>
            <person name="Fujisawa T."/>
            <person name="Omata S."/>
            <person name="Shimizu A."/>
            <person name="Tsukatani N."/>
            <person name="Tanikawa S."/>
            <person name="Fujita N."/>
            <person name="Harayama S."/>
        </authorList>
    </citation>
    <scope>NUCLEOTIDE SEQUENCE [LARGE SCALE GENOMIC DNA]</scope>
    <source>
        <strain evidence="3 4">B4</strain>
        <plasmid evidence="3 4">pROB01</plasmid>
    </source>
</reference>
<evidence type="ECO:0000256" key="1">
    <source>
        <dbReference type="SAM" id="MobiDB-lite"/>
    </source>
</evidence>
<dbReference type="KEGG" id="rop:ROP_pROB01-01480"/>
<organism evidence="3 4">
    <name type="scientific">Rhodococcus opacus (strain B4)</name>
    <dbReference type="NCBI Taxonomy" id="632772"/>
    <lineage>
        <taxon>Bacteria</taxon>
        <taxon>Bacillati</taxon>
        <taxon>Actinomycetota</taxon>
        <taxon>Actinomycetes</taxon>
        <taxon>Mycobacteriales</taxon>
        <taxon>Nocardiaceae</taxon>
        <taxon>Rhodococcus</taxon>
    </lineage>
</organism>
<proteinExistence type="predicted"/>
<dbReference type="Pfam" id="PF13358">
    <property type="entry name" value="DDE_3"/>
    <property type="match status" value="1"/>
</dbReference>
<gene>
    <name evidence="3" type="ordered locus">ROP_pROB01-01480</name>
</gene>
<geneLocation type="plasmid" evidence="3 4">
    <name>pROB01</name>
</geneLocation>
<name>C1BCQ3_RHOOB</name>
<evidence type="ECO:0000259" key="2">
    <source>
        <dbReference type="Pfam" id="PF13358"/>
    </source>
</evidence>
<keyword evidence="3" id="KW-0614">Plasmid</keyword>
<evidence type="ECO:0000313" key="4">
    <source>
        <dbReference type="Proteomes" id="UP000002212"/>
    </source>
</evidence>
<accession>C1BCQ3</accession>